<dbReference type="CDD" id="cd06261">
    <property type="entry name" value="TM_PBP2"/>
    <property type="match status" value="2"/>
</dbReference>
<keyword evidence="6 8" id="KW-1133">Transmembrane helix</keyword>
<reference evidence="10 11" key="1">
    <citation type="journal article" date="2014" name="PLoS Genet.">
        <title>Phylogenetically driven sequencing of extremely halophilic archaea reveals strategies for static and dynamic osmo-response.</title>
        <authorList>
            <person name="Becker E.A."/>
            <person name="Seitzer P.M."/>
            <person name="Tritt A."/>
            <person name="Larsen D."/>
            <person name="Krusor M."/>
            <person name="Yao A.I."/>
            <person name="Wu D."/>
            <person name="Madern D."/>
            <person name="Eisen J.A."/>
            <person name="Darling A.E."/>
            <person name="Facciotti M.T."/>
        </authorList>
    </citation>
    <scope>NUCLEOTIDE SEQUENCE [LARGE SCALE GENOMIC DNA]</scope>
    <source>
        <strain evidence="10 11">DSM 21995</strain>
    </source>
</reference>
<evidence type="ECO:0000256" key="6">
    <source>
        <dbReference type="ARBA" id="ARBA00022989"/>
    </source>
</evidence>
<evidence type="ECO:0000256" key="5">
    <source>
        <dbReference type="ARBA" id="ARBA00022692"/>
    </source>
</evidence>
<name>M0P043_9EURY</name>
<evidence type="ECO:0000256" key="7">
    <source>
        <dbReference type="ARBA" id="ARBA00023136"/>
    </source>
</evidence>
<comment type="subcellular location">
    <subcellularLocation>
        <location evidence="1">Cell inner membrane</location>
        <topology evidence="1">Multi-pass membrane protein</topology>
    </subcellularLocation>
    <subcellularLocation>
        <location evidence="8">Cell membrane</location>
        <topology evidence="8">Multi-pass membrane protein</topology>
    </subcellularLocation>
</comment>
<feature type="transmembrane region" description="Helical" evidence="8">
    <location>
        <begin position="34"/>
        <end position="56"/>
    </location>
</feature>
<feature type="transmembrane region" description="Helical" evidence="8">
    <location>
        <begin position="224"/>
        <end position="242"/>
    </location>
</feature>
<sequence>MSGLRELYSRISAAISRLVRLWTSTVDHPRAKGVVLKTIVGTVAVLTLVPLLFLLWTSVWTGYPGQFDASFTLDNVLSVYIEGAYNVPTLLSHSVFVALGMTLIAMSLGLTFAWLFVRTNLPTKGAMELVLLSPYAVPGYISALMYITTYDPNNGLVSTFLADTLGVGIPINIFSPLGITIVVGINGVTAFYLFTVPALQNMDPALEEVSRIHGANIFQTIRSISFPLILPAILSGALVTFLRGLGEFSVVEILGVREGFDVYATAIWAAIQQQAPPEYGQSAALALSLLLVTAVLMWYYRRLTSRNQDYMTVTGRGYQPDRWDLGRWRWPIAATLWVVLFVLWILPLVVMIAVSFHSTWLGQFDPASLSLIHYADVLTSQRLQESFLNSGIVAVTGATLGTILVVGIAYYTQRTAYRFRSSIEFLSLTPLAIPGIILGTGVLFTVLWVGRIHPLLNFYGTLGVIIIGSVIVFIPFSSRIAIGNIVQIHSDLEDVARVSGASWVGQMREIFLPLFKNTTAILWFYLLVHIVQLLSIPIMTYTSDTRVIPVDIFDIYYQQANIELVSAVSTIFVLLLASILVVFRLFGIRFYDLDHR</sequence>
<dbReference type="PATRIC" id="fig|1227482.3.peg.844"/>
<feature type="domain" description="ABC transmembrane type-1" evidence="9">
    <location>
        <begin position="91"/>
        <end position="300"/>
    </location>
</feature>
<dbReference type="RefSeq" id="WP_008004116.1">
    <property type="nucleotide sequence ID" value="NZ_AOJG01000010.1"/>
</dbReference>
<evidence type="ECO:0000256" key="4">
    <source>
        <dbReference type="ARBA" id="ARBA00022519"/>
    </source>
</evidence>
<keyword evidence="4" id="KW-0997">Cell inner membrane</keyword>
<feature type="transmembrane region" description="Helical" evidence="8">
    <location>
        <begin position="387"/>
        <end position="411"/>
    </location>
</feature>
<keyword evidence="11" id="KW-1185">Reference proteome</keyword>
<dbReference type="OrthoDB" id="11163at2157"/>
<dbReference type="EMBL" id="AOJG01000010">
    <property type="protein sequence ID" value="EMA62894.1"/>
    <property type="molecule type" value="Genomic_DNA"/>
</dbReference>
<feature type="transmembrane region" description="Helical" evidence="8">
    <location>
        <begin position="95"/>
        <end position="117"/>
    </location>
</feature>
<dbReference type="PANTHER" id="PTHR43357:SF4">
    <property type="entry name" value="INNER MEMBRANE ABC TRANSPORTER PERMEASE PROTEIN YDCV"/>
    <property type="match status" value="1"/>
</dbReference>
<dbReference type="AlphaFoldDB" id="M0P043"/>
<gene>
    <name evidence="10" type="ORF">C469_04207</name>
</gene>
<dbReference type="SUPFAM" id="SSF161098">
    <property type="entry name" value="MetI-like"/>
    <property type="match status" value="2"/>
</dbReference>
<evidence type="ECO:0000256" key="3">
    <source>
        <dbReference type="ARBA" id="ARBA00022475"/>
    </source>
</evidence>
<dbReference type="InterPro" id="IPR035906">
    <property type="entry name" value="MetI-like_sf"/>
</dbReference>
<proteinExistence type="inferred from homology"/>
<evidence type="ECO:0000256" key="2">
    <source>
        <dbReference type="ARBA" id="ARBA00022448"/>
    </source>
</evidence>
<comment type="similarity">
    <text evidence="8">Belongs to the binding-protein-dependent transport system permease family.</text>
</comment>
<feature type="transmembrane region" description="Helical" evidence="8">
    <location>
        <begin position="332"/>
        <end position="356"/>
    </location>
</feature>
<dbReference type="InterPro" id="IPR000515">
    <property type="entry name" value="MetI-like"/>
</dbReference>
<dbReference type="GO" id="GO:0005886">
    <property type="term" value="C:plasma membrane"/>
    <property type="evidence" value="ECO:0007669"/>
    <property type="project" value="UniProtKB-SubCell"/>
</dbReference>
<protein>
    <submittedName>
        <fullName evidence="10">Binding-protein-dependent transport system inner membrane protein</fullName>
    </submittedName>
</protein>
<evidence type="ECO:0000259" key="9">
    <source>
        <dbReference type="PROSITE" id="PS50928"/>
    </source>
</evidence>
<dbReference type="Proteomes" id="UP000011650">
    <property type="component" value="Unassembled WGS sequence"/>
</dbReference>
<dbReference type="PANTHER" id="PTHR43357">
    <property type="entry name" value="INNER MEMBRANE ABC TRANSPORTER PERMEASE PROTEIN YDCV"/>
    <property type="match status" value="1"/>
</dbReference>
<feature type="transmembrane region" description="Helical" evidence="8">
    <location>
        <begin position="562"/>
        <end position="586"/>
    </location>
</feature>
<feature type="transmembrane region" description="Helical" evidence="8">
    <location>
        <begin position="283"/>
        <end position="300"/>
    </location>
</feature>
<dbReference type="GO" id="GO:0055085">
    <property type="term" value="P:transmembrane transport"/>
    <property type="evidence" value="ECO:0007669"/>
    <property type="project" value="InterPro"/>
</dbReference>
<feature type="domain" description="ABC transmembrane type-1" evidence="9">
    <location>
        <begin position="387"/>
        <end position="583"/>
    </location>
</feature>
<accession>M0P043</accession>
<evidence type="ECO:0000256" key="8">
    <source>
        <dbReference type="RuleBase" id="RU363032"/>
    </source>
</evidence>
<keyword evidence="2 8" id="KW-0813">Transport</keyword>
<organism evidence="10 11">
    <name type="scientific">Halorubrum lipolyticum DSM 21995</name>
    <dbReference type="NCBI Taxonomy" id="1227482"/>
    <lineage>
        <taxon>Archaea</taxon>
        <taxon>Methanobacteriati</taxon>
        <taxon>Methanobacteriota</taxon>
        <taxon>Stenosarchaea group</taxon>
        <taxon>Halobacteria</taxon>
        <taxon>Halobacteriales</taxon>
        <taxon>Haloferacaceae</taxon>
        <taxon>Halorubrum</taxon>
    </lineage>
</organism>
<keyword evidence="5 8" id="KW-0812">Transmembrane</keyword>
<evidence type="ECO:0000256" key="1">
    <source>
        <dbReference type="ARBA" id="ARBA00004429"/>
    </source>
</evidence>
<evidence type="ECO:0000313" key="10">
    <source>
        <dbReference type="EMBL" id="EMA62894.1"/>
    </source>
</evidence>
<feature type="transmembrane region" description="Helical" evidence="8">
    <location>
        <begin position="456"/>
        <end position="476"/>
    </location>
</feature>
<dbReference type="STRING" id="1227482.C469_04207"/>
<feature type="transmembrane region" description="Helical" evidence="8">
    <location>
        <begin position="423"/>
        <end position="450"/>
    </location>
</feature>
<dbReference type="Pfam" id="PF00528">
    <property type="entry name" value="BPD_transp_1"/>
    <property type="match status" value="1"/>
</dbReference>
<dbReference type="Gene3D" id="1.10.3720.10">
    <property type="entry name" value="MetI-like"/>
    <property type="match status" value="2"/>
</dbReference>
<feature type="transmembrane region" description="Helical" evidence="8">
    <location>
        <begin position="129"/>
        <end position="149"/>
    </location>
</feature>
<dbReference type="PROSITE" id="PS50928">
    <property type="entry name" value="ABC_TM1"/>
    <property type="match status" value="2"/>
</dbReference>
<feature type="transmembrane region" description="Helical" evidence="8">
    <location>
        <begin position="169"/>
        <end position="194"/>
    </location>
</feature>
<feature type="transmembrane region" description="Helical" evidence="8">
    <location>
        <begin position="520"/>
        <end position="542"/>
    </location>
</feature>
<comment type="caution">
    <text evidence="10">The sequence shown here is derived from an EMBL/GenBank/DDBJ whole genome shotgun (WGS) entry which is preliminary data.</text>
</comment>
<keyword evidence="3" id="KW-1003">Cell membrane</keyword>
<keyword evidence="7 8" id="KW-0472">Membrane</keyword>
<evidence type="ECO:0000313" key="11">
    <source>
        <dbReference type="Proteomes" id="UP000011650"/>
    </source>
</evidence>